<protein>
    <submittedName>
        <fullName evidence="2">Uncharacterized protein</fullName>
    </submittedName>
</protein>
<accession>A0A8T0PMV1</accession>
<evidence type="ECO:0000313" key="2">
    <source>
        <dbReference type="EMBL" id="KAG2561572.1"/>
    </source>
</evidence>
<proteinExistence type="predicted"/>
<dbReference type="Proteomes" id="UP000823388">
    <property type="component" value="Chromosome 8K"/>
</dbReference>
<comment type="caution">
    <text evidence="2">The sequence shown here is derived from an EMBL/GenBank/DDBJ whole genome shotgun (WGS) entry which is preliminary data.</text>
</comment>
<organism evidence="2 3">
    <name type="scientific">Panicum virgatum</name>
    <name type="common">Blackwell switchgrass</name>
    <dbReference type="NCBI Taxonomy" id="38727"/>
    <lineage>
        <taxon>Eukaryota</taxon>
        <taxon>Viridiplantae</taxon>
        <taxon>Streptophyta</taxon>
        <taxon>Embryophyta</taxon>
        <taxon>Tracheophyta</taxon>
        <taxon>Spermatophyta</taxon>
        <taxon>Magnoliopsida</taxon>
        <taxon>Liliopsida</taxon>
        <taxon>Poales</taxon>
        <taxon>Poaceae</taxon>
        <taxon>PACMAD clade</taxon>
        <taxon>Panicoideae</taxon>
        <taxon>Panicodae</taxon>
        <taxon>Paniceae</taxon>
        <taxon>Panicinae</taxon>
        <taxon>Panicum</taxon>
        <taxon>Panicum sect. Hiantes</taxon>
    </lineage>
</organism>
<dbReference type="AlphaFoldDB" id="A0A8T0PMV1"/>
<gene>
    <name evidence="2" type="ORF">PVAP13_8KG164404</name>
</gene>
<name>A0A8T0PMV1_PANVG</name>
<dbReference type="EMBL" id="CM029051">
    <property type="protein sequence ID" value="KAG2561572.1"/>
    <property type="molecule type" value="Genomic_DNA"/>
</dbReference>
<evidence type="ECO:0000313" key="3">
    <source>
        <dbReference type="Proteomes" id="UP000823388"/>
    </source>
</evidence>
<feature type="signal peptide" evidence="1">
    <location>
        <begin position="1"/>
        <end position="30"/>
    </location>
</feature>
<feature type="chain" id="PRO_5035788597" evidence="1">
    <location>
        <begin position="31"/>
        <end position="140"/>
    </location>
</feature>
<reference evidence="2" key="1">
    <citation type="submission" date="2020-05" db="EMBL/GenBank/DDBJ databases">
        <title>WGS assembly of Panicum virgatum.</title>
        <authorList>
            <person name="Lovell J.T."/>
            <person name="Jenkins J."/>
            <person name="Shu S."/>
            <person name="Juenger T.E."/>
            <person name="Schmutz J."/>
        </authorList>
    </citation>
    <scope>NUCLEOTIDE SEQUENCE</scope>
    <source>
        <strain evidence="2">AP13</strain>
    </source>
</reference>
<evidence type="ECO:0000256" key="1">
    <source>
        <dbReference type="SAM" id="SignalP"/>
    </source>
</evidence>
<sequence>MHFSPNTGHTQFFWLFFHMQSRLWVPHVDACSTLGMGVQCATSRKGHFNIRKILTHTWLNFGENDTVGKHAEFGIGMIPSPEHPEFVIGSTTVDSNQVRQQWILHQHAYPDSHIHSLVFVIEDLLFLHLGGYVFPSGFYC</sequence>
<keyword evidence="3" id="KW-1185">Reference proteome</keyword>
<keyword evidence="1" id="KW-0732">Signal</keyword>